<organism evidence="7 10">
    <name type="scientific">Hydrogenophaga crassostreae</name>
    <dbReference type="NCBI Taxonomy" id="1763535"/>
    <lineage>
        <taxon>Bacteria</taxon>
        <taxon>Pseudomonadati</taxon>
        <taxon>Pseudomonadota</taxon>
        <taxon>Betaproteobacteria</taxon>
        <taxon>Burkholderiales</taxon>
        <taxon>Comamonadaceae</taxon>
        <taxon>Hydrogenophaga</taxon>
    </lineage>
</organism>
<dbReference type="AlphaFoldDB" id="A0A167H1K0"/>
<evidence type="ECO:0000313" key="10">
    <source>
        <dbReference type="Proteomes" id="UP000185680"/>
    </source>
</evidence>
<keyword evidence="4 7" id="KW-0418">Kinase</keyword>
<dbReference type="OrthoDB" id="9795789at2"/>
<name>A0A167H1K0_9BURK</name>
<dbReference type="InterPro" id="IPR050306">
    <property type="entry name" value="PfkB_Carbo_kinase"/>
</dbReference>
<dbReference type="RefSeq" id="WP_066094380.1">
    <property type="nucleotide sequence ID" value="NZ_CP017476.1"/>
</dbReference>
<dbReference type="GO" id="GO:0005524">
    <property type="term" value="F:ATP binding"/>
    <property type="evidence" value="ECO:0007669"/>
    <property type="project" value="UniProtKB-KW"/>
</dbReference>
<dbReference type="KEGG" id="hyl:LPB072_08945"/>
<evidence type="ECO:0000256" key="2">
    <source>
        <dbReference type="ARBA" id="ARBA00022679"/>
    </source>
</evidence>
<sequence>MQKPIDLIALGEPMVEFNQTRPGEPVYLQGFGGDTSNAAIAAARAGARAAYLTRLGADHFGDTLMALWETEGVDSRAIERDPNAATGIYFVHHGKTGHGFSYMRAGSAASLMAPADLTALGWTKAIASAKILHVSGISLAISPSACETSLQAMREARAAQTLVSFDSNLRLKLWSLEQARAGIAQAVALCDLFLPSLEDMAVLTGITAPDAVVDWGHRQGAKQVVLKLGEHGALVSDGVQRQKVEGLPVKLVDATGAGDCFCGNLLARLAQGDELVAATRYANQAAALSVQGFGAVGPLPTAGQVNALL</sequence>
<gene>
    <name evidence="7" type="ORF">LPB072_08945</name>
    <name evidence="8" type="ORF">LPB72_18440</name>
</gene>
<protein>
    <submittedName>
        <fullName evidence="7">2-dehydro-3-deoxygluconokinase</fullName>
    </submittedName>
</protein>
<dbReference type="Proteomes" id="UP000185680">
    <property type="component" value="Chromosome"/>
</dbReference>
<feature type="domain" description="Carbohydrate kinase PfkB" evidence="6">
    <location>
        <begin position="26"/>
        <end position="301"/>
    </location>
</feature>
<keyword evidence="3" id="KW-0547">Nucleotide-binding</keyword>
<evidence type="ECO:0000313" key="7">
    <source>
        <dbReference type="EMBL" id="AOW12955.1"/>
    </source>
</evidence>
<dbReference type="InterPro" id="IPR011611">
    <property type="entry name" value="PfkB_dom"/>
</dbReference>
<keyword evidence="5" id="KW-0067">ATP-binding</keyword>
<evidence type="ECO:0000256" key="5">
    <source>
        <dbReference type="ARBA" id="ARBA00022840"/>
    </source>
</evidence>
<evidence type="ECO:0000256" key="1">
    <source>
        <dbReference type="ARBA" id="ARBA00010688"/>
    </source>
</evidence>
<evidence type="ECO:0000256" key="3">
    <source>
        <dbReference type="ARBA" id="ARBA00022741"/>
    </source>
</evidence>
<dbReference type="Gene3D" id="3.40.1190.20">
    <property type="match status" value="1"/>
</dbReference>
<evidence type="ECO:0000313" key="8">
    <source>
        <dbReference type="EMBL" id="OAD40138.1"/>
    </source>
</evidence>
<reference evidence="7 10" key="2">
    <citation type="submission" date="2016-10" db="EMBL/GenBank/DDBJ databases">
        <title>Hydorgenophaga sp. LPB0072 isolated from gastropod.</title>
        <authorList>
            <person name="Kim E."/>
            <person name="Yi H."/>
        </authorList>
    </citation>
    <scope>NUCLEOTIDE SEQUENCE [LARGE SCALE GENOMIC DNA]</scope>
    <source>
        <strain evidence="7 10">LPB0072</strain>
    </source>
</reference>
<evidence type="ECO:0000256" key="4">
    <source>
        <dbReference type="ARBA" id="ARBA00022777"/>
    </source>
</evidence>
<dbReference type="PANTHER" id="PTHR43085:SF1">
    <property type="entry name" value="PSEUDOURIDINE KINASE-RELATED"/>
    <property type="match status" value="1"/>
</dbReference>
<evidence type="ECO:0000259" key="6">
    <source>
        <dbReference type="Pfam" id="PF00294"/>
    </source>
</evidence>
<dbReference type="Proteomes" id="UP000185657">
    <property type="component" value="Unassembled WGS sequence"/>
</dbReference>
<dbReference type="SUPFAM" id="SSF53613">
    <property type="entry name" value="Ribokinase-like"/>
    <property type="match status" value="1"/>
</dbReference>
<dbReference type="CDD" id="cd01166">
    <property type="entry name" value="KdgK"/>
    <property type="match status" value="1"/>
</dbReference>
<reference evidence="8 9" key="1">
    <citation type="submission" date="2016-02" db="EMBL/GenBank/DDBJ databases">
        <title>Draft genome sequence of Hydrogenophaga sp. LPB0072.</title>
        <authorList>
            <person name="Shin S.-K."/>
            <person name="Yi H."/>
        </authorList>
    </citation>
    <scope>NUCLEOTIDE SEQUENCE [LARGE SCALE GENOMIC DNA]</scope>
    <source>
        <strain evidence="8 9">LPB0072</strain>
    </source>
</reference>
<evidence type="ECO:0000313" key="9">
    <source>
        <dbReference type="Proteomes" id="UP000185657"/>
    </source>
</evidence>
<dbReference type="Pfam" id="PF00294">
    <property type="entry name" value="PfkB"/>
    <property type="match status" value="1"/>
</dbReference>
<keyword evidence="2" id="KW-0808">Transferase</keyword>
<dbReference type="STRING" id="1763535.LPB072_08945"/>
<dbReference type="GO" id="GO:0016301">
    <property type="term" value="F:kinase activity"/>
    <property type="evidence" value="ECO:0007669"/>
    <property type="project" value="UniProtKB-KW"/>
</dbReference>
<dbReference type="EMBL" id="CP017476">
    <property type="protein sequence ID" value="AOW12955.1"/>
    <property type="molecule type" value="Genomic_DNA"/>
</dbReference>
<proteinExistence type="inferred from homology"/>
<dbReference type="PANTHER" id="PTHR43085">
    <property type="entry name" value="HEXOKINASE FAMILY MEMBER"/>
    <property type="match status" value="1"/>
</dbReference>
<accession>A0A167H1K0</accession>
<dbReference type="EMBL" id="LVWD01000034">
    <property type="protein sequence ID" value="OAD40138.1"/>
    <property type="molecule type" value="Genomic_DNA"/>
</dbReference>
<comment type="similarity">
    <text evidence="1">Belongs to the carbohydrate kinase PfkB family.</text>
</comment>
<dbReference type="InterPro" id="IPR029056">
    <property type="entry name" value="Ribokinase-like"/>
</dbReference>
<keyword evidence="9" id="KW-1185">Reference proteome</keyword>